<dbReference type="InterPro" id="IPR018062">
    <property type="entry name" value="HTH_AraC-typ_CS"/>
</dbReference>
<dbReference type="PROSITE" id="PS01124">
    <property type="entry name" value="HTH_ARAC_FAMILY_2"/>
    <property type="match status" value="1"/>
</dbReference>
<dbReference type="PANTHER" id="PTHR46796:SF7">
    <property type="entry name" value="ARAC FAMILY TRANSCRIPTIONAL REGULATOR"/>
    <property type="match status" value="1"/>
</dbReference>
<sequence>MNLSQSSRIADPLSDVLSVLEARPTRTTRFEGAGEWALSFPALKRLKFVAQLRGTGWLILPGLSPLRIVAGDCCLIGRSAYTIASDPTVPPIEGAPLYANGNDMVHLGGDETVALGGGISFAPGAGGFLLDLLPPVMHISGSAPESKAIAAVLALLDSETSTAAMGHAVVTARLAEVLMVQAIRALTSAPELIGGWFGALADPRLGRALRCFHGDIARSWTVADLAAEAGMSRAAFSAAFTCQVGLPPLAYVRNWRMTRARIALSSRHESVKSVAADVGYLSESAFGHAFRRHFGVPPRQCAG</sequence>
<dbReference type="Pfam" id="PF12852">
    <property type="entry name" value="Cupin_6"/>
    <property type="match status" value="1"/>
</dbReference>
<dbReference type="InterPro" id="IPR018060">
    <property type="entry name" value="HTH_AraC"/>
</dbReference>
<dbReference type="GO" id="GO:0043565">
    <property type="term" value="F:sequence-specific DNA binding"/>
    <property type="evidence" value="ECO:0007669"/>
    <property type="project" value="InterPro"/>
</dbReference>
<dbReference type="InterPro" id="IPR050204">
    <property type="entry name" value="AraC_XylS_family_regulators"/>
</dbReference>
<evidence type="ECO:0000256" key="1">
    <source>
        <dbReference type="ARBA" id="ARBA00023015"/>
    </source>
</evidence>
<dbReference type="InterPro" id="IPR032783">
    <property type="entry name" value="AraC_lig"/>
</dbReference>
<reference evidence="5 6" key="1">
    <citation type="submission" date="2016-11" db="EMBL/GenBank/DDBJ databases">
        <authorList>
            <person name="Jaros S."/>
            <person name="Januszkiewicz K."/>
            <person name="Wedrychowicz H."/>
        </authorList>
    </citation>
    <scope>NUCLEOTIDE SEQUENCE [LARGE SCALE GENOMIC DNA]</scope>
    <source>
        <strain evidence="5 6">DSM 19436</strain>
    </source>
</reference>
<dbReference type="SMART" id="SM00342">
    <property type="entry name" value="HTH_ARAC"/>
    <property type="match status" value="1"/>
</dbReference>
<dbReference type="Gene3D" id="1.10.10.60">
    <property type="entry name" value="Homeodomain-like"/>
    <property type="match status" value="2"/>
</dbReference>
<keyword evidence="3" id="KW-0804">Transcription</keyword>
<name>A0A1M5LI85_9HYPH</name>
<gene>
    <name evidence="5" type="ORF">SAMN02745157_4603</name>
</gene>
<dbReference type="SUPFAM" id="SSF46689">
    <property type="entry name" value="Homeodomain-like"/>
    <property type="match status" value="2"/>
</dbReference>
<dbReference type="EMBL" id="FQUP01000006">
    <property type="protein sequence ID" value="SHG64715.1"/>
    <property type="molecule type" value="Genomic_DNA"/>
</dbReference>
<dbReference type="PROSITE" id="PS00041">
    <property type="entry name" value="HTH_ARAC_FAMILY_1"/>
    <property type="match status" value="1"/>
</dbReference>
<evidence type="ECO:0000313" key="5">
    <source>
        <dbReference type="EMBL" id="SHG64715.1"/>
    </source>
</evidence>
<keyword evidence="1" id="KW-0805">Transcription regulation</keyword>
<dbReference type="STRING" id="1122133.SAMN02745157_4603"/>
<evidence type="ECO:0000256" key="3">
    <source>
        <dbReference type="ARBA" id="ARBA00023163"/>
    </source>
</evidence>
<dbReference type="InterPro" id="IPR009057">
    <property type="entry name" value="Homeodomain-like_sf"/>
</dbReference>
<evidence type="ECO:0000256" key="2">
    <source>
        <dbReference type="ARBA" id="ARBA00023125"/>
    </source>
</evidence>
<organism evidence="5 6">
    <name type="scientific">Kaistia soli DSM 19436</name>
    <dbReference type="NCBI Taxonomy" id="1122133"/>
    <lineage>
        <taxon>Bacteria</taxon>
        <taxon>Pseudomonadati</taxon>
        <taxon>Pseudomonadota</taxon>
        <taxon>Alphaproteobacteria</taxon>
        <taxon>Hyphomicrobiales</taxon>
        <taxon>Kaistiaceae</taxon>
        <taxon>Kaistia</taxon>
    </lineage>
</organism>
<evidence type="ECO:0000313" key="6">
    <source>
        <dbReference type="Proteomes" id="UP000184485"/>
    </source>
</evidence>
<keyword evidence="2 5" id="KW-0238">DNA-binding</keyword>
<feature type="domain" description="HTH araC/xylS-type" evidence="4">
    <location>
        <begin position="206"/>
        <end position="303"/>
    </location>
</feature>
<dbReference type="AlphaFoldDB" id="A0A1M5LI85"/>
<dbReference type="Proteomes" id="UP000184485">
    <property type="component" value="Unassembled WGS sequence"/>
</dbReference>
<protein>
    <submittedName>
        <fullName evidence="5">AraC-type DNA-binding protein</fullName>
    </submittedName>
</protein>
<dbReference type="RefSeq" id="WP_073057847.1">
    <property type="nucleotide sequence ID" value="NZ_FQUP01000006.1"/>
</dbReference>
<accession>A0A1M5LI85</accession>
<dbReference type="Pfam" id="PF12833">
    <property type="entry name" value="HTH_18"/>
    <property type="match status" value="1"/>
</dbReference>
<keyword evidence="6" id="KW-1185">Reference proteome</keyword>
<dbReference type="OrthoDB" id="9783876at2"/>
<evidence type="ECO:0000259" key="4">
    <source>
        <dbReference type="PROSITE" id="PS01124"/>
    </source>
</evidence>
<dbReference type="PANTHER" id="PTHR46796">
    <property type="entry name" value="HTH-TYPE TRANSCRIPTIONAL ACTIVATOR RHAS-RELATED"/>
    <property type="match status" value="1"/>
</dbReference>
<dbReference type="GO" id="GO:0003700">
    <property type="term" value="F:DNA-binding transcription factor activity"/>
    <property type="evidence" value="ECO:0007669"/>
    <property type="project" value="InterPro"/>
</dbReference>
<proteinExistence type="predicted"/>